<evidence type="ECO:0000256" key="4">
    <source>
        <dbReference type="ARBA" id="ARBA00022840"/>
    </source>
</evidence>
<keyword evidence="8" id="KW-1185">Reference proteome</keyword>
<evidence type="ECO:0000313" key="7">
    <source>
        <dbReference type="EMBL" id="REG04661.1"/>
    </source>
</evidence>
<dbReference type="GO" id="GO:0008047">
    <property type="term" value="F:enzyme activator activity"/>
    <property type="evidence" value="ECO:0007669"/>
    <property type="project" value="TreeGrafter"/>
</dbReference>
<dbReference type="GO" id="GO:0006261">
    <property type="term" value="P:DNA-templated DNA replication"/>
    <property type="evidence" value="ECO:0007669"/>
    <property type="project" value="TreeGrafter"/>
</dbReference>
<name>A0A347ZPU3_9CHLR</name>
<dbReference type="NCBIfam" id="NF009881">
    <property type="entry name" value="PRK13341.1-2"/>
    <property type="match status" value="1"/>
</dbReference>
<protein>
    <recommendedName>
        <fullName evidence="2">Replication-associated recombination protein A</fullName>
    </recommendedName>
</protein>
<comment type="similarity">
    <text evidence="1">Belongs to the AAA ATPase family. RarA/MGS1/WRNIP1 subfamily.</text>
</comment>
<dbReference type="InterPro" id="IPR021886">
    <property type="entry name" value="MgsA_C"/>
</dbReference>
<dbReference type="Gene3D" id="1.10.8.60">
    <property type="match status" value="1"/>
</dbReference>
<dbReference type="CDD" id="cd00009">
    <property type="entry name" value="AAA"/>
    <property type="match status" value="1"/>
</dbReference>
<feature type="region of interest" description="Disordered" evidence="5">
    <location>
        <begin position="419"/>
        <end position="445"/>
    </location>
</feature>
<dbReference type="NCBIfam" id="NF009883">
    <property type="entry name" value="PRK13341.1-4"/>
    <property type="match status" value="1"/>
</dbReference>
<dbReference type="InterPro" id="IPR032423">
    <property type="entry name" value="AAA_assoc_2"/>
</dbReference>
<feature type="domain" description="AAA+ ATPase" evidence="6">
    <location>
        <begin position="52"/>
        <end position="169"/>
    </location>
</feature>
<dbReference type="FunFam" id="1.10.8.60:FF:000029">
    <property type="entry name" value="Replication-associated recombination protein A"/>
    <property type="match status" value="1"/>
</dbReference>
<evidence type="ECO:0000256" key="1">
    <source>
        <dbReference type="ARBA" id="ARBA00008959"/>
    </source>
</evidence>
<comment type="caution">
    <text evidence="7">The sequence shown here is derived from an EMBL/GenBank/DDBJ whole genome shotgun (WGS) entry which is preliminary data.</text>
</comment>
<evidence type="ECO:0000313" key="8">
    <source>
        <dbReference type="Proteomes" id="UP000256388"/>
    </source>
</evidence>
<dbReference type="InterPro" id="IPR051314">
    <property type="entry name" value="AAA_ATPase_RarA/MGS1/WRNIP1"/>
</dbReference>
<dbReference type="PANTHER" id="PTHR13779">
    <property type="entry name" value="WERNER HELICASE-INTERACTING PROTEIN 1 FAMILY MEMBER"/>
    <property type="match status" value="1"/>
</dbReference>
<dbReference type="GO" id="GO:0003677">
    <property type="term" value="F:DNA binding"/>
    <property type="evidence" value="ECO:0007669"/>
    <property type="project" value="InterPro"/>
</dbReference>
<dbReference type="Pfam" id="PF12002">
    <property type="entry name" value="MgsA_C"/>
    <property type="match status" value="1"/>
</dbReference>
<dbReference type="InterPro" id="IPR003593">
    <property type="entry name" value="AAA+_ATPase"/>
</dbReference>
<dbReference type="Gene3D" id="1.20.272.10">
    <property type="match status" value="1"/>
</dbReference>
<organism evidence="7 8">
    <name type="scientific">Pelolinea submarina</name>
    <dbReference type="NCBI Taxonomy" id="913107"/>
    <lineage>
        <taxon>Bacteria</taxon>
        <taxon>Bacillati</taxon>
        <taxon>Chloroflexota</taxon>
        <taxon>Anaerolineae</taxon>
        <taxon>Anaerolineales</taxon>
        <taxon>Anaerolineaceae</taxon>
        <taxon>Pelolinea</taxon>
    </lineage>
</organism>
<dbReference type="SUPFAM" id="SSF52540">
    <property type="entry name" value="P-loop containing nucleoside triphosphate hydrolases"/>
    <property type="match status" value="1"/>
</dbReference>
<evidence type="ECO:0000259" key="6">
    <source>
        <dbReference type="SMART" id="SM00382"/>
    </source>
</evidence>
<dbReference type="GO" id="GO:0000731">
    <property type="term" value="P:DNA synthesis involved in DNA repair"/>
    <property type="evidence" value="ECO:0007669"/>
    <property type="project" value="TreeGrafter"/>
</dbReference>
<dbReference type="OrthoDB" id="9778364at2"/>
<feature type="compositionally biased region" description="Basic and acidic residues" evidence="5">
    <location>
        <begin position="422"/>
        <end position="436"/>
    </location>
</feature>
<dbReference type="PANTHER" id="PTHR13779:SF7">
    <property type="entry name" value="ATPASE WRNIP1"/>
    <property type="match status" value="1"/>
</dbReference>
<dbReference type="GO" id="GO:0005524">
    <property type="term" value="F:ATP binding"/>
    <property type="evidence" value="ECO:0007669"/>
    <property type="project" value="UniProtKB-KW"/>
</dbReference>
<dbReference type="Gene3D" id="1.10.3710.10">
    <property type="entry name" value="DNA polymerase III clamp loader subunits, C-terminal domain"/>
    <property type="match status" value="1"/>
</dbReference>
<sequence>MDLFDHAMQESLQREAPLAARMRPQRLDDFVGQEDIIGEGRLLRRAIEADRLFSSIILCGPPGSGKTTLARLIANYSQSHFSTISAVMAGKSELREVIDEARERRRLYQKRTILFVDEVHRWNRAQQDALLPNIENGLIILIGATTQNPYFDVIPALVSRSRIFMLKPLAETDLGELFERALSDKERGYGTRKIQVDPQAKEHLLRMANGDARSLLNAVELAVESTKPDASGVIHIDVQTAQDSIQQRAIHYDKNMDEHYDTISAFIKSVRGSDPDAALYWLAKMITAGEDPRFILRRLLILAGEDIGLADPQALQVASAAASAYEYVGLPEGIFPIVEATLYLATAPKSNSALGYFEAVKLIEQEGAQPVPTHLMDANRDAKGFGHGKGYQYPHNFPGHYVGQQYLPDAVQGKHFYQPSNEGREGEINRRLENLKKPSNNPNGK</sequence>
<accession>A0A347ZPU3</accession>
<dbReference type="GO" id="GO:0016887">
    <property type="term" value="F:ATP hydrolysis activity"/>
    <property type="evidence" value="ECO:0007669"/>
    <property type="project" value="InterPro"/>
</dbReference>
<dbReference type="InterPro" id="IPR003959">
    <property type="entry name" value="ATPase_AAA_core"/>
</dbReference>
<keyword evidence="3" id="KW-0547">Nucleotide-binding</keyword>
<proteinExistence type="inferred from homology"/>
<dbReference type="GO" id="GO:0017116">
    <property type="term" value="F:single-stranded DNA helicase activity"/>
    <property type="evidence" value="ECO:0007669"/>
    <property type="project" value="TreeGrafter"/>
</dbReference>
<dbReference type="FunFam" id="1.20.272.10:FF:000001">
    <property type="entry name" value="Putative AAA family ATPase"/>
    <property type="match status" value="1"/>
</dbReference>
<dbReference type="SMART" id="SM00382">
    <property type="entry name" value="AAA"/>
    <property type="match status" value="1"/>
</dbReference>
<dbReference type="InterPro" id="IPR027417">
    <property type="entry name" value="P-loop_NTPase"/>
</dbReference>
<evidence type="ECO:0000256" key="3">
    <source>
        <dbReference type="ARBA" id="ARBA00022741"/>
    </source>
</evidence>
<dbReference type="FunFam" id="3.40.50.300:FF:000345">
    <property type="entry name" value="AAA family ATPase"/>
    <property type="match status" value="1"/>
</dbReference>
<evidence type="ECO:0000256" key="2">
    <source>
        <dbReference type="ARBA" id="ARBA00020776"/>
    </source>
</evidence>
<gene>
    <name evidence="7" type="ORF">DFR64_3009</name>
</gene>
<dbReference type="AlphaFoldDB" id="A0A347ZPU3"/>
<dbReference type="Pfam" id="PF00004">
    <property type="entry name" value="AAA"/>
    <property type="match status" value="1"/>
</dbReference>
<keyword evidence="4" id="KW-0067">ATP-binding</keyword>
<dbReference type="Gene3D" id="3.40.50.300">
    <property type="entry name" value="P-loop containing nucleotide triphosphate hydrolases"/>
    <property type="match status" value="1"/>
</dbReference>
<dbReference type="SUPFAM" id="SSF48019">
    <property type="entry name" value="post-AAA+ oligomerization domain-like"/>
    <property type="match status" value="1"/>
</dbReference>
<dbReference type="RefSeq" id="WP_116226257.1">
    <property type="nucleotide sequence ID" value="NZ_AP018437.1"/>
</dbReference>
<evidence type="ECO:0000256" key="5">
    <source>
        <dbReference type="SAM" id="MobiDB-lite"/>
    </source>
</evidence>
<dbReference type="InterPro" id="IPR008921">
    <property type="entry name" value="DNA_pol3_clamp-load_cplx_C"/>
</dbReference>
<dbReference type="Pfam" id="PF16193">
    <property type="entry name" value="AAA_assoc_2"/>
    <property type="match status" value="1"/>
</dbReference>
<dbReference type="EMBL" id="QUMS01000006">
    <property type="protein sequence ID" value="REG04661.1"/>
    <property type="molecule type" value="Genomic_DNA"/>
</dbReference>
<reference evidence="7 8" key="1">
    <citation type="submission" date="2018-08" db="EMBL/GenBank/DDBJ databases">
        <title>Genomic Encyclopedia of Type Strains, Phase IV (KMG-IV): sequencing the most valuable type-strain genomes for metagenomic binning, comparative biology and taxonomic classification.</title>
        <authorList>
            <person name="Goeker M."/>
        </authorList>
    </citation>
    <scope>NUCLEOTIDE SEQUENCE [LARGE SCALE GENOMIC DNA]</scope>
    <source>
        <strain evidence="7 8">DSM 23923</strain>
    </source>
</reference>
<dbReference type="CDD" id="cd18139">
    <property type="entry name" value="HLD_clamp_RarA"/>
    <property type="match status" value="1"/>
</dbReference>
<dbReference type="Proteomes" id="UP000256388">
    <property type="component" value="Unassembled WGS sequence"/>
</dbReference>